<sequence length="181" mass="19210">MTVHRRTPLPTATARGQLLVAEQILAPTTRSLRASFGPDGPHEGLVLWLGRTVGSTTLAVSVVCPPARTGRGYVLLDEHAVALAARAARSYGLGVVAQVHSHPGRDTRHSDGDDHLVLMPFPDMFSLVVADYGQGDLHPSRGAGLHQYQDGQWVQVIDDDAMTVVPSSPAHANTIGSAQLT</sequence>
<keyword evidence="7" id="KW-0614">Plasmid</keyword>
<evidence type="ECO:0000259" key="6">
    <source>
        <dbReference type="Pfam" id="PF14464"/>
    </source>
</evidence>
<name>I4BTJ4_MYCCN</name>
<dbReference type="EMBL" id="CP003055">
    <property type="protein sequence ID" value="AFM20601.1"/>
    <property type="molecule type" value="Genomic_DNA"/>
</dbReference>
<evidence type="ECO:0000256" key="1">
    <source>
        <dbReference type="ARBA" id="ARBA00022670"/>
    </source>
</evidence>
<dbReference type="AlphaFoldDB" id="I4BTJ4"/>
<evidence type="ECO:0000313" key="7">
    <source>
        <dbReference type="EMBL" id="AFM20601.1"/>
    </source>
</evidence>
<protein>
    <recommendedName>
        <fullName evidence="6">JAB domain-containing protein</fullName>
    </recommendedName>
</protein>
<gene>
    <name evidence="7" type="ordered locus">Mycch_5999</name>
</gene>
<keyword evidence="3" id="KW-0378">Hydrolase</keyword>
<evidence type="ECO:0000256" key="4">
    <source>
        <dbReference type="ARBA" id="ARBA00022833"/>
    </source>
</evidence>
<keyword evidence="8" id="KW-1185">Reference proteome</keyword>
<keyword evidence="1" id="KW-0645">Protease</keyword>
<evidence type="ECO:0000256" key="3">
    <source>
        <dbReference type="ARBA" id="ARBA00022801"/>
    </source>
</evidence>
<reference evidence="7 8" key="1">
    <citation type="submission" date="2012-06" db="EMBL/GenBank/DDBJ databases">
        <title>Complete sequence of plasmid 2 of Mycobacterium chubuense NBB4.</title>
        <authorList>
            <consortium name="US DOE Joint Genome Institute"/>
            <person name="Lucas S."/>
            <person name="Han J."/>
            <person name="Lapidus A."/>
            <person name="Cheng J.-F."/>
            <person name="Goodwin L."/>
            <person name="Pitluck S."/>
            <person name="Peters L."/>
            <person name="Mikhailova N."/>
            <person name="Teshima H."/>
            <person name="Detter J.C."/>
            <person name="Han C."/>
            <person name="Tapia R."/>
            <person name="Land M."/>
            <person name="Hauser L."/>
            <person name="Kyrpides N."/>
            <person name="Ivanova N."/>
            <person name="Pagani I."/>
            <person name="Mattes T."/>
            <person name="Holmes A."/>
            <person name="Rutledge P."/>
            <person name="Paulsen I."/>
            <person name="Coleman N."/>
            <person name="Woyke T."/>
        </authorList>
    </citation>
    <scope>NUCLEOTIDE SEQUENCE [LARGE SCALE GENOMIC DNA]</scope>
    <source>
        <strain evidence="7 8">NBB4</strain>
        <plasmid evidence="7 8">pMYCCH.02</plasmid>
    </source>
</reference>
<dbReference type="Gene3D" id="3.40.140.10">
    <property type="entry name" value="Cytidine Deaminase, domain 2"/>
    <property type="match status" value="1"/>
</dbReference>
<evidence type="ECO:0000256" key="2">
    <source>
        <dbReference type="ARBA" id="ARBA00022723"/>
    </source>
</evidence>
<evidence type="ECO:0000256" key="5">
    <source>
        <dbReference type="ARBA" id="ARBA00023049"/>
    </source>
</evidence>
<keyword evidence="4" id="KW-0862">Zinc</keyword>
<dbReference type="GO" id="GO:0006508">
    <property type="term" value="P:proteolysis"/>
    <property type="evidence" value="ECO:0007669"/>
    <property type="project" value="UniProtKB-KW"/>
</dbReference>
<dbReference type="PATRIC" id="fig|710421.3.peg.5974"/>
<dbReference type="SUPFAM" id="SSF102712">
    <property type="entry name" value="JAB1/MPN domain"/>
    <property type="match status" value="1"/>
</dbReference>
<proteinExistence type="predicted"/>
<dbReference type="InterPro" id="IPR028090">
    <property type="entry name" value="JAB_dom_prok"/>
</dbReference>
<dbReference type="Proteomes" id="UP000006057">
    <property type="component" value="Plasmid pMYCCH.02"/>
</dbReference>
<dbReference type="KEGG" id="mcb:Mycch_5999"/>
<keyword evidence="5" id="KW-0482">Metalloprotease</keyword>
<dbReference type="Pfam" id="PF14464">
    <property type="entry name" value="Prok-JAB"/>
    <property type="match status" value="1"/>
</dbReference>
<organism evidence="7 8">
    <name type="scientific">Mycolicibacterium chubuense (strain NBB4)</name>
    <name type="common">Mycobacterium chubuense</name>
    <dbReference type="NCBI Taxonomy" id="710421"/>
    <lineage>
        <taxon>Bacteria</taxon>
        <taxon>Bacillati</taxon>
        <taxon>Actinomycetota</taxon>
        <taxon>Actinomycetes</taxon>
        <taxon>Mycobacteriales</taxon>
        <taxon>Mycobacteriaceae</taxon>
        <taxon>Mycolicibacterium</taxon>
    </lineage>
</organism>
<dbReference type="HOGENOM" id="CLU_112902_0_0_11"/>
<dbReference type="GO" id="GO:0046872">
    <property type="term" value="F:metal ion binding"/>
    <property type="evidence" value="ECO:0007669"/>
    <property type="project" value="UniProtKB-KW"/>
</dbReference>
<evidence type="ECO:0000313" key="8">
    <source>
        <dbReference type="Proteomes" id="UP000006057"/>
    </source>
</evidence>
<dbReference type="RefSeq" id="WP_014805842.1">
    <property type="nucleotide sequence ID" value="NC_018023.1"/>
</dbReference>
<dbReference type="GO" id="GO:0008237">
    <property type="term" value="F:metallopeptidase activity"/>
    <property type="evidence" value="ECO:0007669"/>
    <property type="project" value="UniProtKB-KW"/>
</dbReference>
<accession>I4BTJ4</accession>
<keyword evidence="2" id="KW-0479">Metal-binding</keyword>
<dbReference type="OrthoDB" id="9804316at2"/>
<geneLocation type="plasmid" evidence="7 8">
    <name>pMYCCH.02</name>
</geneLocation>
<feature type="domain" description="JAB" evidence="6">
    <location>
        <begin position="33"/>
        <end position="117"/>
    </location>
</feature>